<dbReference type="Proteomes" id="UP001460679">
    <property type="component" value="Chromosome"/>
</dbReference>
<name>A0ABZ2RNH0_9BACT</name>
<dbReference type="EMBL" id="CP148066">
    <property type="protein sequence ID" value="WXL28574.1"/>
    <property type="molecule type" value="Genomic_DNA"/>
</dbReference>
<comment type="subcellular location">
    <subcellularLocation>
        <location evidence="1">Cell membrane</location>
        <topology evidence="1">Multi-pass membrane protein</topology>
    </subcellularLocation>
</comment>
<sequence>MTNSIKKATESMRSFSSKASEFIKMGQTKSSARKVASSIWAIIFGIAISSIFIASLGVNPSVFFKALIDGAFAEYNKNKLILYFSIFLIGSLGVGLGFKSGYFNIGIPGQMLAAGTTSFSILIATKNFRNISGGLLVGLMLLSILVGAFLGMFAGFMKAYFGVHEVISTILLNWIVIYVTTYVFKIDNAVFYNLEESRKFLLDTNDGTKTIRLAKELQEIFTYFALAFGIATVLVLWFIFAKTSLGYKIKMVGMSKTNAEYIGTNQKVVTMSILTISGGLAGLAGFLYYVILNRNVVDYSNPLSLGFDTIAISLLALNAPVGIVFTSMFYAVLKQGSFNLWTVNVNTENMSMVTGLIILFAALSVLFLHFKPIYFVKKTILLIKDSEWRQTFKDYVISRKEIIASSNQKIAEAKKHKKSVKKQYKELTKLHKKEVDELLKQNIKNYSSEQKNEYFLRLSSLNRDYKQKVEQIQYFEYKNQKLMKEGILSTKRKEFFTYSNKRYEVLNHKLWLDIKNTSPKTKKIFKNVALASLLLIGFVFVVVGKVVLSTPTLALPGLAIFGLIIILLALIMLVWINIFPTERKENK</sequence>
<feature type="transmembrane region" description="Helical" evidence="7">
    <location>
        <begin position="268"/>
        <end position="291"/>
    </location>
</feature>
<evidence type="ECO:0000256" key="5">
    <source>
        <dbReference type="ARBA" id="ARBA00023136"/>
    </source>
</evidence>
<evidence type="ECO:0000256" key="4">
    <source>
        <dbReference type="ARBA" id="ARBA00022989"/>
    </source>
</evidence>
<dbReference type="CDD" id="cd06580">
    <property type="entry name" value="TM_PBP1_transp_TpRbsC_like"/>
    <property type="match status" value="1"/>
</dbReference>
<feature type="transmembrane region" description="Helical" evidence="7">
    <location>
        <begin position="528"/>
        <end position="548"/>
    </location>
</feature>
<feature type="transmembrane region" description="Helical" evidence="7">
    <location>
        <begin position="39"/>
        <end position="68"/>
    </location>
</feature>
<keyword evidence="9" id="KW-1185">Reference proteome</keyword>
<dbReference type="PANTHER" id="PTHR47089:SF1">
    <property type="entry name" value="GUANOSINE ABC TRANSPORTER PERMEASE PROTEIN NUPP"/>
    <property type="match status" value="1"/>
</dbReference>
<feature type="transmembrane region" description="Helical" evidence="7">
    <location>
        <begin position="80"/>
        <end position="99"/>
    </location>
</feature>
<keyword evidence="5 7" id="KW-0472">Membrane</keyword>
<evidence type="ECO:0000256" key="7">
    <source>
        <dbReference type="SAM" id="Phobius"/>
    </source>
</evidence>
<keyword evidence="2" id="KW-1003">Cell membrane</keyword>
<evidence type="ECO:0000313" key="9">
    <source>
        <dbReference type="Proteomes" id="UP001460679"/>
    </source>
</evidence>
<feature type="transmembrane region" description="Helical" evidence="7">
    <location>
        <begin position="554"/>
        <end position="579"/>
    </location>
</feature>
<dbReference type="PANTHER" id="PTHR47089">
    <property type="entry name" value="ABC TRANSPORTER, PERMEASE PROTEIN"/>
    <property type="match status" value="1"/>
</dbReference>
<feature type="coiled-coil region" evidence="6">
    <location>
        <begin position="403"/>
        <end position="441"/>
    </location>
</feature>
<dbReference type="InterPro" id="IPR001851">
    <property type="entry name" value="ABC_transp_permease"/>
</dbReference>
<protein>
    <submittedName>
        <fullName evidence="8">ABC transporter permease</fullName>
    </submittedName>
</protein>
<keyword evidence="4 7" id="KW-1133">Transmembrane helix</keyword>
<accession>A0ABZ2RNH0</accession>
<evidence type="ECO:0000256" key="3">
    <source>
        <dbReference type="ARBA" id="ARBA00022692"/>
    </source>
</evidence>
<feature type="transmembrane region" description="Helical" evidence="7">
    <location>
        <begin position="136"/>
        <end position="160"/>
    </location>
</feature>
<evidence type="ECO:0000256" key="1">
    <source>
        <dbReference type="ARBA" id="ARBA00004651"/>
    </source>
</evidence>
<feature type="transmembrane region" description="Helical" evidence="7">
    <location>
        <begin position="303"/>
        <end position="330"/>
    </location>
</feature>
<reference evidence="8" key="1">
    <citation type="submission" date="2024-03" db="EMBL/GenBank/DDBJ databases">
        <title>Complete genome sequence of Mycoplasma gypis type strain B1/T1.</title>
        <authorList>
            <person name="Spergser J."/>
        </authorList>
    </citation>
    <scope>NUCLEOTIDE SEQUENCE [LARGE SCALE GENOMIC DNA]</scope>
    <source>
        <strain evidence="8">B1/T1</strain>
    </source>
</reference>
<dbReference type="Pfam" id="PF02653">
    <property type="entry name" value="BPD_transp_2"/>
    <property type="match status" value="1"/>
</dbReference>
<evidence type="ECO:0000256" key="6">
    <source>
        <dbReference type="SAM" id="Coils"/>
    </source>
</evidence>
<feature type="transmembrane region" description="Helical" evidence="7">
    <location>
        <begin position="220"/>
        <end position="240"/>
    </location>
</feature>
<feature type="transmembrane region" description="Helical" evidence="7">
    <location>
        <begin position="350"/>
        <end position="370"/>
    </location>
</feature>
<proteinExistence type="predicted"/>
<gene>
    <name evidence="8" type="ORF">WG616_00890</name>
</gene>
<organism evidence="8 9">
    <name type="scientific">[Mycoplasma] gypis</name>
    <dbReference type="NCBI Taxonomy" id="92404"/>
    <lineage>
        <taxon>Bacteria</taxon>
        <taxon>Bacillati</taxon>
        <taxon>Mycoplasmatota</taxon>
        <taxon>Mycoplasmoidales</taxon>
        <taxon>Metamycoplasmataceae</taxon>
        <taxon>Metamycoplasma</taxon>
    </lineage>
</organism>
<evidence type="ECO:0000256" key="2">
    <source>
        <dbReference type="ARBA" id="ARBA00022475"/>
    </source>
</evidence>
<feature type="transmembrane region" description="Helical" evidence="7">
    <location>
        <begin position="166"/>
        <end position="184"/>
    </location>
</feature>
<keyword evidence="3 7" id="KW-0812">Transmembrane</keyword>
<dbReference type="RefSeq" id="WP_205498865.1">
    <property type="nucleotide sequence ID" value="NZ_CP148066.1"/>
</dbReference>
<keyword evidence="6" id="KW-0175">Coiled coil</keyword>
<evidence type="ECO:0000313" key="8">
    <source>
        <dbReference type="EMBL" id="WXL28574.1"/>
    </source>
</evidence>